<name>A0AAD3XZK7_NEPGR</name>
<feature type="domain" description="Late embryogenesis abundant protein LEA-2 subgroup" evidence="2">
    <location>
        <begin position="72"/>
        <end position="176"/>
    </location>
</feature>
<feature type="transmembrane region" description="Helical" evidence="1">
    <location>
        <begin position="15"/>
        <end position="40"/>
    </location>
</feature>
<dbReference type="AlphaFoldDB" id="A0AAD3XZK7"/>
<dbReference type="SUPFAM" id="SSF117070">
    <property type="entry name" value="LEA14-like"/>
    <property type="match status" value="1"/>
</dbReference>
<keyword evidence="1" id="KW-0472">Membrane</keyword>
<sequence length="194" mass="21445">MYPQLHPRRSRHSKLASCILATIFLLLITIVAIVVCFILFKPQDPKIAVNSVNFPAFSLSNGTVNFTFFQYVSVRNPNRYSFSHYDSSLQLYYSGSQMGFMFIPAGEIAPGRTQYMSATFNVRSYPVKQPQAAGSVTALRGGEVAVGPTLELESRVKLAGNVNVLKVFSHHVESRASCWITIEVSDGSVLGFHC</sequence>
<protein>
    <recommendedName>
        <fullName evidence="2">Late embryogenesis abundant protein LEA-2 subgroup domain-containing protein</fullName>
    </recommendedName>
</protein>
<keyword evidence="1" id="KW-1133">Transmembrane helix</keyword>
<organism evidence="3 4">
    <name type="scientific">Nepenthes gracilis</name>
    <name type="common">Slender pitcher plant</name>
    <dbReference type="NCBI Taxonomy" id="150966"/>
    <lineage>
        <taxon>Eukaryota</taxon>
        <taxon>Viridiplantae</taxon>
        <taxon>Streptophyta</taxon>
        <taxon>Embryophyta</taxon>
        <taxon>Tracheophyta</taxon>
        <taxon>Spermatophyta</taxon>
        <taxon>Magnoliopsida</taxon>
        <taxon>eudicotyledons</taxon>
        <taxon>Gunneridae</taxon>
        <taxon>Pentapetalae</taxon>
        <taxon>Caryophyllales</taxon>
        <taxon>Nepenthaceae</taxon>
        <taxon>Nepenthes</taxon>
    </lineage>
</organism>
<evidence type="ECO:0000313" key="4">
    <source>
        <dbReference type="Proteomes" id="UP001279734"/>
    </source>
</evidence>
<dbReference type="PANTHER" id="PTHR31852">
    <property type="entry name" value="LATE EMBRYOGENESIS ABUNDANT (LEA) HYDROXYPROLINE-RICH GLYCOPROTEIN FAMILY"/>
    <property type="match status" value="1"/>
</dbReference>
<proteinExistence type="predicted"/>
<keyword evidence="4" id="KW-1185">Reference proteome</keyword>
<dbReference type="Proteomes" id="UP001279734">
    <property type="component" value="Unassembled WGS sequence"/>
</dbReference>
<evidence type="ECO:0000313" key="3">
    <source>
        <dbReference type="EMBL" id="GMH21751.1"/>
    </source>
</evidence>
<dbReference type="Pfam" id="PF03168">
    <property type="entry name" value="LEA_2"/>
    <property type="match status" value="1"/>
</dbReference>
<dbReference type="EMBL" id="BSYO01000023">
    <property type="protein sequence ID" value="GMH21751.1"/>
    <property type="molecule type" value="Genomic_DNA"/>
</dbReference>
<evidence type="ECO:0000259" key="2">
    <source>
        <dbReference type="Pfam" id="PF03168"/>
    </source>
</evidence>
<keyword evidence="1" id="KW-0812">Transmembrane</keyword>
<evidence type="ECO:0000256" key="1">
    <source>
        <dbReference type="SAM" id="Phobius"/>
    </source>
</evidence>
<comment type="caution">
    <text evidence="3">The sequence shown here is derived from an EMBL/GenBank/DDBJ whole genome shotgun (WGS) entry which is preliminary data.</text>
</comment>
<gene>
    <name evidence="3" type="ORF">Nepgr_023593</name>
</gene>
<reference evidence="3" key="1">
    <citation type="submission" date="2023-05" db="EMBL/GenBank/DDBJ databases">
        <title>Nepenthes gracilis genome sequencing.</title>
        <authorList>
            <person name="Fukushima K."/>
        </authorList>
    </citation>
    <scope>NUCLEOTIDE SEQUENCE</scope>
    <source>
        <strain evidence="3">SING2019-196</strain>
    </source>
</reference>
<dbReference type="InterPro" id="IPR004864">
    <property type="entry name" value="LEA_2"/>
</dbReference>
<accession>A0AAD3XZK7</accession>
<dbReference type="Gene3D" id="2.60.40.1820">
    <property type="match status" value="1"/>
</dbReference>
<dbReference type="InterPro" id="IPR055301">
    <property type="entry name" value="Lea14-like_2"/>
</dbReference>